<dbReference type="Pfam" id="PF04397">
    <property type="entry name" value="LytTR"/>
    <property type="match status" value="1"/>
</dbReference>
<dbReference type="Proteomes" id="UP001597525">
    <property type="component" value="Unassembled WGS sequence"/>
</dbReference>
<dbReference type="EMBL" id="JBHUPB010000007">
    <property type="protein sequence ID" value="MFD2967822.1"/>
    <property type="molecule type" value="Genomic_DNA"/>
</dbReference>
<feature type="domain" description="Response regulatory" evidence="2">
    <location>
        <begin position="3"/>
        <end position="114"/>
    </location>
</feature>
<protein>
    <submittedName>
        <fullName evidence="4">LytR/AlgR family response regulator transcription factor</fullName>
    </submittedName>
</protein>
<dbReference type="Pfam" id="PF00072">
    <property type="entry name" value="Response_reg"/>
    <property type="match status" value="1"/>
</dbReference>
<dbReference type="SUPFAM" id="SSF52172">
    <property type="entry name" value="CheY-like"/>
    <property type="match status" value="1"/>
</dbReference>
<dbReference type="InterPro" id="IPR007492">
    <property type="entry name" value="LytTR_DNA-bd_dom"/>
</dbReference>
<dbReference type="SMART" id="SM00448">
    <property type="entry name" value="REC"/>
    <property type="match status" value="1"/>
</dbReference>
<dbReference type="InterPro" id="IPR001789">
    <property type="entry name" value="Sig_transdc_resp-reg_receiver"/>
</dbReference>
<organism evidence="4 5">
    <name type="scientific">Sphingobacterium bambusae</name>
    <dbReference type="NCBI Taxonomy" id="662858"/>
    <lineage>
        <taxon>Bacteria</taxon>
        <taxon>Pseudomonadati</taxon>
        <taxon>Bacteroidota</taxon>
        <taxon>Sphingobacteriia</taxon>
        <taxon>Sphingobacteriales</taxon>
        <taxon>Sphingobacteriaceae</taxon>
        <taxon>Sphingobacterium</taxon>
    </lineage>
</organism>
<evidence type="ECO:0000313" key="5">
    <source>
        <dbReference type="Proteomes" id="UP001597525"/>
    </source>
</evidence>
<dbReference type="InterPro" id="IPR011006">
    <property type="entry name" value="CheY-like_superfamily"/>
</dbReference>
<accession>A0ABW6BE94</accession>
<proteinExistence type="predicted"/>
<comment type="caution">
    <text evidence="4">The sequence shown here is derived from an EMBL/GenBank/DDBJ whole genome shotgun (WGS) entry which is preliminary data.</text>
</comment>
<sequence length="230" mass="26568">MLSCIAIDDEPLALRVIAAFAQQHAHLSLQASFVNPLEAKAFLDKNPVDLLFLDIDMLEINGLEFAKTLLPAPMLIFTTAHKEFALEGFELDSVDYLLKPFDYERFERAIDKAQLRQRAQQGYRPYMLVYAEYQRTKVYFDEIECLESMQDYVKIHLLQGKTILTLATLKSMVDRLPASQFLRIHRSYIVSVNHILSFSQKKIELPHFLLNVGDNYYKDVLRTLADSSTQ</sequence>
<dbReference type="PROSITE" id="PS50110">
    <property type="entry name" value="RESPONSE_REGULATORY"/>
    <property type="match status" value="1"/>
</dbReference>
<gene>
    <name evidence="4" type="ORF">ACFS7Y_10505</name>
</gene>
<evidence type="ECO:0000259" key="2">
    <source>
        <dbReference type="PROSITE" id="PS50110"/>
    </source>
</evidence>
<dbReference type="PANTHER" id="PTHR37299:SF1">
    <property type="entry name" value="STAGE 0 SPORULATION PROTEIN A HOMOLOG"/>
    <property type="match status" value="1"/>
</dbReference>
<dbReference type="Gene3D" id="2.40.50.1020">
    <property type="entry name" value="LytTr DNA-binding domain"/>
    <property type="match status" value="1"/>
</dbReference>
<dbReference type="PROSITE" id="PS50930">
    <property type="entry name" value="HTH_LYTTR"/>
    <property type="match status" value="1"/>
</dbReference>
<dbReference type="RefSeq" id="WP_320183098.1">
    <property type="nucleotide sequence ID" value="NZ_CP138332.1"/>
</dbReference>
<keyword evidence="1" id="KW-0597">Phosphoprotein</keyword>
<feature type="modified residue" description="4-aspartylphosphate" evidence="1">
    <location>
        <position position="54"/>
    </location>
</feature>
<feature type="domain" description="HTH LytTR-type" evidence="3">
    <location>
        <begin position="141"/>
        <end position="195"/>
    </location>
</feature>
<dbReference type="SMART" id="SM00850">
    <property type="entry name" value="LytTR"/>
    <property type="match status" value="1"/>
</dbReference>
<dbReference type="Gene3D" id="3.40.50.2300">
    <property type="match status" value="1"/>
</dbReference>
<reference evidence="5" key="1">
    <citation type="journal article" date="2019" name="Int. J. Syst. Evol. Microbiol.">
        <title>The Global Catalogue of Microorganisms (GCM) 10K type strain sequencing project: providing services to taxonomists for standard genome sequencing and annotation.</title>
        <authorList>
            <consortium name="The Broad Institute Genomics Platform"/>
            <consortium name="The Broad Institute Genome Sequencing Center for Infectious Disease"/>
            <person name="Wu L."/>
            <person name="Ma J."/>
        </authorList>
    </citation>
    <scope>NUCLEOTIDE SEQUENCE [LARGE SCALE GENOMIC DNA]</scope>
    <source>
        <strain evidence="5">KCTC 22814</strain>
    </source>
</reference>
<keyword evidence="5" id="KW-1185">Reference proteome</keyword>
<evidence type="ECO:0000256" key="1">
    <source>
        <dbReference type="PROSITE-ProRule" id="PRU00169"/>
    </source>
</evidence>
<evidence type="ECO:0000313" key="4">
    <source>
        <dbReference type="EMBL" id="MFD2967822.1"/>
    </source>
</evidence>
<dbReference type="PANTHER" id="PTHR37299">
    <property type="entry name" value="TRANSCRIPTIONAL REGULATOR-RELATED"/>
    <property type="match status" value="1"/>
</dbReference>
<name>A0ABW6BE94_9SPHI</name>
<evidence type="ECO:0000259" key="3">
    <source>
        <dbReference type="PROSITE" id="PS50930"/>
    </source>
</evidence>
<dbReference type="InterPro" id="IPR046947">
    <property type="entry name" value="LytR-like"/>
</dbReference>